<organism evidence="2 3">
    <name type="scientific">Amylocarpus encephaloides</name>
    <dbReference type="NCBI Taxonomy" id="45428"/>
    <lineage>
        <taxon>Eukaryota</taxon>
        <taxon>Fungi</taxon>
        <taxon>Dikarya</taxon>
        <taxon>Ascomycota</taxon>
        <taxon>Pezizomycotina</taxon>
        <taxon>Leotiomycetes</taxon>
        <taxon>Helotiales</taxon>
        <taxon>Helotiales incertae sedis</taxon>
        <taxon>Amylocarpus</taxon>
    </lineage>
</organism>
<dbReference type="OrthoDB" id="5420391at2759"/>
<feature type="compositionally biased region" description="Polar residues" evidence="1">
    <location>
        <begin position="101"/>
        <end position="112"/>
    </location>
</feature>
<dbReference type="PANTHER" id="PTHR42084:SF1">
    <property type="entry name" value="SERINE_THREONINE-PROTEIN KINASE PPK6"/>
    <property type="match status" value="1"/>
</dbReference>
<feature type="compositionally biased region" description="Polar residues" evidence="1">
    <location>
        <begin position="19"/>
        <end position="42"/>
    </location>
</feature>
<evidence type="ECO:0000313" key="3">
    <source>
        <dbReference type="Proteomes" id="UP000824998"/>
    </source>
</evidence>
<accession>A0A9P7YV46</accession>
<feature type="compositionally biased region" description="Pro residues" evidence="1">
    <location>
        <begin position="206"/>
        <end position="217"/>
    </location>
</feature>
<keyword evidence="3" id="KW-1185">Reference proteome</keyword>
<feature type="compositionally biased region" description="Low complexity" evidence="1">
    <location>
        <begin position="47"/>
        <end position="61"/>
    </location>
</feature>
<feature type="region of interest" description="Disordered" evidence="1">
    <location>
        <begin position="16"/>
        <end position="62"/>
    </location>
</feature>
<dbReference type="EMBL" id="MU251356">
    <property type="protein sequence ID" value="KAG9239780.1"/>
    <property type="molecule type" value="Genomic_DNA"/>
</dbReference>
<evidence type="ECO:0000256" key="1">
    <source>
        <dbReference type="SAM" id="MobiDB-lite"/>
    </source>
</evidence>
<protein>
    <recommendedName>
        <fullName evidence="4">Serine/threonine-protein kinase ppk6</fullName>
    </recommendedName>
</protein>
<feature type="region of interest" description="Disordered" evidence="1">
    <location>
        <begin position="93"/>
        <end position="135"/>
    </location>
</feature>
<name>A0A9P7YV46_9HELO</name>
<dbReference type="PANTHER" id="PTHR42084">
    <property type="entry name" value="YALI0E26631P"/>
    <property type="match status" value="1"/>
</dbReference>
<feature type="region of interest" description="Disordered" evidence="1">
    <location>
        <begin position="182"/>
        <end position="314"/>
    </location>
</feature>
<sequence>MSADLLAAFDSFYVAPSDPQKTSNSASNDLAFLGSTNSQNKPSIGRAQWQAQPIAQPAVQQSHDVWGDMASLGSTSNNVKTNTADDDAWGFFEGPTEPLQRPSQQTPQSFSPIKSKHGGGFSASQTQGDFGMDGRSAVDLFSSNAQKQEPMPNISHPVSQELPPQISHIAAKSPFGEVLFDAGDELSPDLDNDDEFGDFETFTSPGPLPRAPEPQPIPSQSLNMVFNTRIPESKPSKKPVNLMPISPGLNNRTLPYPQAPKSPSFREKKGFGQLGRLSTNKVETVKKSEKQTSASPVTAWPSFVSPKPDPYQDSLAKAKEEDDDWGDFTGETLATKSVETASVIEADSWGWDGADQVAPKPVEVPPPTNVPPPSVLLALFQPLFDLPQNTLFKGVINQPFSMKNRILSDPSTANFLRAYLLIAIVAARVIAGRKLRWKRDIILSQAVKIGPAAAGGKGGMKLTGVDKAEITREDREAADVVRVWKDQLGRLRSTIAVANASMKNTAQHLVIPEITETMHVKVQEGVMTAPKPCVICGLKREERIAKVDIGVEDSFGEWWVEHWGHRACKNLWEEHESKLKHR</sequence>
<evidence type="ECO:0000313" key="2">
    <source>
        <dbReference type="EMBL" id="KAG9239780.1"/>
    </source>
</evidence>
<dbReference type="AlphaFoldDB" id="A0A9P7YV46"/>
<evidence type="ECO:0008006" key="4">
    <source>
        <dbReference type="Google" id="ProtNLM"/>
    </source>
</evidence>
<proteinExistence type="predicted"/>
<comment type="caution">
    <text evidence="2">The sequence shown here is derived from an EMBL/GenBank/DDBJ whole genome shotgun (WGS) entry which is preliminary data.</text>
</comment>
<gene>
    <name evidence="2" type="ORF">BJ875DRAFT_3007</name>
</gene>
<feature type="compositionally biased region" description="Acidic residues" evidence="1">
    <location>
        <begin position="182"/>
        <end position="198"/>
    </location>
</feature>
<dbReference type="Proteomes" id="UP000824998">
    <property type="component" value="Unassembled WGS sequence"/>
</dbReference>
<reference evidence="2" key="1">
    <citation type="journal article" date="2021" name="IMA Fungus">
        <title>Genomic characterization of three marine fungi, including Emericellopsis atlantica sp. nov. with signatures of a generalist lifestyle and marine biomass degradation.</title>
        <authorList>
            <person name="Hagestad O.C."/>
            <person name="Hou L."/>
            <person name="Andersen J.H."/>
            <person name="Hansen E.H."/>
            <person name="Altermark B."/>
            <person name="Li C."/>
            <person name="Kuhnert E."/>
            <person name="Cox R.J."/>
            <person name="Crous P.W."/>
            <person name="Spatafora J.W."/>
            <person name="Lail K."/>
            <person name="Amirebrahimi M."/>
            <person name="Lipzen A."/>
            <person name="Pangilinan J."/>
            <person name="Andreopoulos W."/>
            <person name="Hayes R.D."/>
            <person name="Ng V."/>
            <person name="Grigoriev I.V."/>
            <person name="Jackson S.A."/>
            <person name="Sutton T.D.S."/>
            <person name="Dobson A.D.W."/>
            <person name="Rama T."/>
        </authorList>
    </citation>
    <scope>NUCLEOTIDE SEQUENCE</scope>
    <source>
        <strain evidence="2">TRa018bII</strain>
    </source>
</reference>